<sequence>MKLQNRFCQDWCKGQVTLFAKDVVEVAEQLPLAPNQVGLVLVVESLENLQRSQEFVVDMNRLYQALTWLMSNNILYRDVRPHFENVIDISELVQISEEPADGGELMELESTPQNNYVDINENVSLLHGSFHQADLRFDLQSRGKQCTAVAAVACAAFCTDEPSQWSKSDIDYIVILGDKLYRESIASRENPAIGEINPEYLAASDLAQQILYNRKKINISVTDTNYNGHIDTDRSTDGFPNLKNALTLFLRENCCGLLTANSMTVAIYCKTETDAYKYWLFDSHARGPKGGKAPKRGAACCMKFQNIDELHDIMRRNLFTPTKKVPAQDYFLNVYSLTPLIITPENQAEERRETLGNQHFNNTQEQSRVVQSESPTYTILTSEKDSPQIFQANSVLEQERLHRDTLRTSESPTYTIPVLENNNTPQQTSRLTSASVQEKTLSYIQPIATIIETTSMLRSIDEAVPDLESIVSLNPNPTTNNNEMRLAEISRKTAPPLNVDRERRMEELAWYCLFPDGKNGFGEERDIQITPLDYFQSRVMSLDKRFNRNDYLFFALSIVEYYRAKSSVSVSCRMRQGQGEQTPQGLIDNMHLTMRNIRGSASYWQKCCSELTAMQLWGLLRGS</sequence>
<dbReference type="OrthoDB" id="416437at2759"/>
<dbReference type="PANTHER" id="PTHR40552:SF6">
    <property type="entry name" value="FI09606P-RELATED"/>
    <property type="match status" value="1"/>
</dbReference>
<organism evidence="2 3">
    <name type="scientific">Arctia plantaginis</name>
    <name type="common">Wood tiger moth</name>
    <name type="synonym">Phalaena plantaginis</name>
    <dbReference type="NCBI Taxonomy" id="874455"/>
    <lineage>
        <taxon>Eukaryota</taxon>
        <taxon>Metazoa</taxon>
        <taxon>Ecdysozoa</taxon>
        <taxon>Arthropoda</taxon>
        <taxon>Hexapoda</taxon>
        <taxon>Insecta</taxon>
        <taxon>Pterygota</taxon>
        <taxon>Neoptera</taxon>
        <taxon>Endopterygota</taxon>
        <taxon>Lepidoptera</taxon>
        <taxon>Glossata</taxon>
        <taxon>Ditrysia</taxon>
        <taxon>Noctuoidea</taxon>
        <taxon>Erebidae</taxon>
        <taxon>Arctiinae</taxon>
        <taxon>Arctia</taxon>
    </lineage>
</organism>
<dbReference type="Proteomes" id="UP000494106">
    <property type="component" value="Unassembled WGS sequence"/>
</dbReference>
<dbReference type="SUPFAM" id="SSF54001">
    <property type="entry name" value="Cysteine proteinases"/>
    <property type="match status" value="1"/>
</dbReference>
<accession>A0A8S0Z3W0</accession>
<dbReference type="InterPro" id="IPR046700">
    <property type="entry name" value="DUF6570"/>
</dbReference>
<protein>
    <recommendedName>
        <fullName evidence="1">DUF6570 domain-containing protein</fullName>
    </recommendedName>
</protein>
<dbReference type="PANTHER" id="PTHR40552">
    <property type="entry name" value="AT05186P-RELATED"/>
    <property type="match status" value="1"/>
</dbReference>
<feature type="domain" description="DUF6570" evidence="1">
    <location>
        <begin position="12"/>
        <end position="84"/>
    </location>
</feature>
<name>A0A8S0Z3W0_ARCPL</name>
<dbReference type="EMBL" id="CADEBC010000220">
    <property type="protein sequence ID" value="CAB3226548.1"/>
    <property type="molecule type" value="Genomic_DNA"/>
</dbReference>
<dbReference type="AlphaFoldDB" id="A0A8S0Z3W0"/>
<keyword evidence="3" id="KW-1185">Reference proteome</keyword>
<proteinExistence type="predicted"/>
<evidence type="ECO:0000313" key="3">
    <source>
        <dbReference type="Proteomes" id="UP000494106"/>
    </source>
</evidence>
<comment type="caution">
    <text evidence="2">The sequence shown here is derived from an EMBL/GenBank/DDBJ whole genome shotgun (WGS) entry which is preliminary data.</text>
</comment>
<evidence type="ECO:0000259" key="1">
    <source>
        <dbReference type="Pfam" id="PF20209"/>
    </source>
</evidence>
<reference evidence="2 3" key="1">
    <citation type="submission" date="2020-04" db="EMBL/GenBank/DDBJ databases">
        <authorList>
            <person name="Wallbank WR R."/>
            <person name="Pardo Diaz C."/>
            <person name="Kozak K."/>
            <person name="Martin S."/>
            <person name="Jiggins C."/>
            <person name="Moest M."/>
            <person name="Warren A I."/>
            <person name="Byers J.R.P. K."/>
            <person name="Montejo-Kovacevich G."/>
            <person name="Yen C E."/>
        </authorList>
    </citation>
    <scope>NUCLEOTIDE SEQUENCE [LARGE SCALE GENOMIC DNA]</scope>
</reference>
<dbReference type="InterPro" id="IPR038765">
    <property type="entry name" value="Papain-like_cys_pep_sf"/>
</dbReference>
<gene>
    <name evidence="2" type="ORF">APLA_LOCUS2935</name>
</gene>
<evidence type="ECO:0000313" key="2">
    <source>
        <dbReference type="EMBL" id="CAB3226548.1"/>
    </source>
</evidence>
<dbReference type="Pfam" id="PF20209">
    <property type="entry name" value="DUF6570"/>
    <property type="match status" value="1"/>
</dbReference>
<dbReference type="Gene3D" id="3.90.70.120">
    <property type="match status" value="1"/>
</dbReference>